<protein>
    <submittedName>
        <fullName evidence="2">Uncharacterized protein</fullName>
    </submittedName>
</protein>
<organism evidence="2 3">
    <name type="scientific">Marasmius crinis-equi</name>
    <dbReference type="NCBI Taxonomy" id="585013"/>
    <lineage>
        <taxon>Eukaryota</taxon>
        <taxon>Fungi</taxon>
        <taxon>Dikarya</taxon>
        <taxon>Basidiomycota</taxon>
        <taxon>Agaricomycotina</taxon>
        <taxon>Agaricomycetes</taxon>
        <taxon>Agaricomycetidae</taxon>
        <taxon>Agaricales</taxon>
        <taxon>Marasmiineae</taxon>
        <taxon>Marasmiaceae</taxon>
        <taxon>Marasmius</taxon>
    </lineage>
</organism>
<evidence type="ECO:0000256" key="1">
    <source>
        <dbReference type="SAM" id="MobiDB-lite"/>
    </source>
</evidence>
<feature type="compositionally biased region" description="Basic and acidic residues" evidence="1">
    <location>
        <begin position="1"/>
        <end position="27"/>
    </location>
</feature>
<evidence type="ECO:0000313" key="2">
    <source>
        <dbReference type="EMBL" id="KAL0579973.1"/>
    </source>
</evidence>
<reference evidence="2 3" key="1">
    <citation type="submission" date="2024-02" db="EMBL/GenBank/DDBJ databases">
        <title>A draft genome for the cacao thread blight pathogen Marasmius crinis-equi.</title>
        <authorList>
            <person name="Cohen S.P."/>
            <person name="Baruah I.K."/>
            <person name="Amoako-Attah I."/>
            <person name="Bukari Y."/>
            <person name="Meinhardt L.W."/>
            <person name="Bailey B.A."/>
        </authorList>
    </citation>
    <scope>NUCLEOTIDE SEQUENCE [LARGE SCALE GENOMIC DNA]</scope>
    <source>
        <strain evidence="2 3">GH-76</strain>
    </source>
</reference>
<dbReference type="Proteomes" id="UP001465976">
    <property type="component" value="Unassembled WGS sequence"/>
</dbReference>
<proteinExistence type="predicted"/>
<keyword evidence="3" id="KW-1185">Reference proteome</keyword>
<sequence>MAPDIRKKVDAARALREAREKETKKQVEAQTAPEDVDPDKLKPIWADPPSRK</sequence>
<feature type="region of interest" description="Disordered" evidence="1">
    <location>
        <begin position="1"/>
        <end position="52"/>
    </location>
</feature>
<gene>
    <name evidence="2" type="ORF">V5O48_002057</name>
</gene>
<accession>A0ABR3FXJ0</accession>
<comment type="caution">
    <text evidence="2">The sequence shown here is derived from an EMBL/GenBank/DDBJ whole genome shotgun (WGS) entry which is preliminary data.</text>
</comment>
<dbReference type="EMBL" id="JBAHYK010000043">
    <property type="protein sequence ID" value="KAL0579973.1"/>
    <property type="molecule type" value="Genomic_DNA"/>
</dbReference>
<evidence type="ECO:0000313" key="3">
    <source>
        <dbReference type="Proteomes" id="UP001465976"/>
    </source>
</evidence>
<name>A0ABR3FXJ0_9AGAR</name>